<dbReference type="FunFam" id="3.10.20.80:FF:000001">
    <property type="entry name" value="Translation initiation factor IF-3"/>
    <property type="match status" value="1"/>
</dbReference>
<dbReference type="Gene3D" id="3.30.110.10">
    <property type="entry name" value="Translation initiation factor 3 (IF-3), C-terminal domain"/>
    <property type="match status" value="1"/>
</dbReference>
<dbReference type="InterPro" id="IPR036788">
    <property type="entry name" value="T_IF-3_C_sf"/>
</dbReference>
<comment type="caution">
    <text evidence="11">The sequence shown here is derived from an EMBL/GenBank/DDBJ whole genome shotgun (WGS) entry which is preliminary data.</text>
</comment>
<dbReference type="GO" id="GO:0032790">
    <property type="term" value="P:ribosome disassembly"/>
    <property type="evidence" value="ECO:0007669"/>
    <property type="project" value="TreeGrafter"/>
</dbReference>
<evidence type="ECO:0000256" key="5">
    <source>
        <dbReference type="HAMAP-Rule" id="MF_00080"/>
    </source>
</evidence>
<dbReference type="SUPFAM" id="SSF55200">
    <property type="entry name" value="Translation initiation factor IF3, C-terminal domain"/>
    <property type="match status" value="1"/>
</dbReference>
<comment type="subcellular location">
    <subcellularLocation>
        <location evidence="5 7">Cytoplasm</location>
    </subcellularLocation>
</comment>
<name>A0A1Y1RW07_9SPIO</name>
<dbReference type="SUPFAM" id="SSF54364">
    <property type="entry name" value="Translation initiation factor IF3, N-terminal domain"/>
    <property type="match status" value="1"/>
</dbReference>
<keyword evidence="12" id="KW-1185">Reference proteome</keyword>
<sequence>MAVKDLRINEQIRVREVRLIDGDGEQRGVLPVNEAIQLAQDAGLDLVEIAPNANPPVCKILDYGKYKFDQEKRNRESKKKQKLLKMKEIRMQPKIEKHDMEFKAKHIRDFLEDGNKVKVTIRFRGRELAHTELGRVVLEKIMELLGDSFVIDRPPAMEGRFMSMILNPKASNKAKQKKSKESDTKEETADAKDEDA</sequence>
<dbReference type="Pfam" id="PF00707">
    <property type="entry name" value="IF3_C"/>
    <property type="match status" value="1"/>
</dbReference>
<dbReference type="Gene3D" id="3.10.20.80">
    <property type="entry name" value="Translation initiation factor 3 (IF-3), N-terminal domain"/>
    <property type="match status" value="1"/>
</dbReference>
<dbReference type="InterPro" id="IPR019815">
    <property type="entry name" value="Translation_initiation_fac_3_C"/>
</dbReference>
<dbReference type="PROSITE" id="PS00938">
    <property type="entry name" value="IF3"/>
    <property type="match status" value="1"/>
</dbReference>
<dbReference type="GO" id="GO:0003743">
    <property type="term" value="F:translation initiation factor activity"/>
    <property type="evidence" value="ECO:0007669"/>
    <property type="project" value="UniProtKB-UniRule"/>
</dbReference>
<proteinExistence type="inferred from homology"/>
<dbReference type="STRING" id="1963862.B4O97_12925"/>
<evidence type="ECO:0000256" key="2">
    <source>
        <dbReference type="ARBA" id="ARBA00022490"/>
    </source>
</evidence>
<protein>
    <recommendedName>
        <fullName evidence="5 6">Translation initiation factor IF-3</fullName>
    </recommendedName>
</protein>
<dbReference type="HAMAP" id="MF_00080">
    <property type="entry name" value="IF_3"/>
    <property type="match status" value="1"/>
</dbReference>
<dbReference type="InterPro" id="IPR019814">
    <property type="entry name" value="Translation_initiation_fac_3_N"/>
</dbReference>
<feature type="domain" description="Translation initiation factor 3 N-terminal" evidence="10">
    <location>
        <begin position="8"/>
        <end position="76"/>
    </location>
</feature>
<dbReference type="OrthoDB" id="9806014at2"/>
<evidence type="ECO:0000256" key="4">
    <source>
        <dbReference type="ARBA" id="ARBA00022917"/>
    </source>
</evidence>
<evidence type="ECO:0000313" key="12">
    <source>
        <dbReference type="Proteomes" id="UP000192343"/>
    </source>
</evidence>
<accession>A0A1Y1RW07</accession>
<dbReference type="PANTHER" id="PTHR10938:SF0">
    <property type="entry name" value="TRANSLATION INITIATION FACTOR IF-3, MITOCHONDRIAL"/>
    <property type="match status" value="1"/>
</dbReference>
<evidence type="ECO:0000256" key="8">
    <source>
        <dbReference type="SAM" id="MobiDB-lite"/>
    </source>
</evidence>
<dbReference type="EMBL" id="MWQY01000014">
    <property type="protein sequence ID" value="ORC34211.1"/>
    <property type="molecule type" value="Genomic_DNA"/>
</dbReference>
<evidence type="ECO:0000256" key="6">
    <source>
        <dbReference type="NCBIfam" id="TIGR00168"/>
    </source>
</evidence>
<dbReference type="Pfam" id="PF05198">
    <property type="entry name" value="IF3_N"/>
    <property type="match status" value="1"/>
</dbReference>
<dbReference type="PANTHER" id="PTHR10938">
    <property type="entry name" value="TRANSLATION INITIATION FACTOR IF-3"/>
    <property type="match status" value="1"/>
</dbReference>
<dbReference type="InterPro" id="IPR036787">
    <property type="entry name" value="T_IF-3_N_sf"/>
</dbReference>
<dbReference type="RefSeq" id="WP_083051419.1">
    <property type="nucleotide sequence ID" value="NZ_CAXXQO010000004.1"/>
</dbReference>
<evidence type="ECO:0000256" key="1">
    <source>
        <dbReference type="ARBA" id="ARBA00005439"/>
    </source>
</evidence>
<dbReference type="FunFam" id="3.30.110.10:FF:000001">
    <property type="entry name" value="Translation initiation factor IF-3"/>
    <property type="match status" value="1"/>
</dbReference>
<keyword evidence="4 5" id="KW-0648">Protein biosynthesis</keyword>
<evidence type="ECO:0000256" key="3">
    <source>
        <dbReference type="ARBA" id="ARBA00022540"/>
    </source>
</evidence>
<comment type="similarity">
    <text evidence="1 5 7">Belongs to the IF-3 family.</text>
</comment>
<feature type="domain" description="Translation initiation factor 3 C-terminal" evidence="9">
    <location>
        <begin position="85"/>
        <end position="169"/>
    </location>
</feature>
<evidence type="ECO:0000259" key="9">
    <source>
        <dbReference type="Pfam" id="PF00707"/>
    </source>
</evidence>
<comment type="subunit">
    <text evidence="5 7">Monomer.</text>
</comment>
<dbReference type="Proteomes" id="UP000192343">
    <property type="component" value="Unassembled WGS sequence"/>
</dbReference>
<dbReference type="GO" id="GO:0016020">
    <property type="term" value="C:membrane"/>
    <property type="evidence" value="ECO:0007669"/>
    <property type="project" value="TreeGrafter"/>
</dbReference>
<dbReference type="GO" id="GO:0005829">
    <property type="term" value="C:cytosol"/>
    <property type="evidence" value="ECO:0007669"/>
    <property type="project" value="TreeGrafter"/>
</dbReference>
<comment type="function">
    <text evidence="5 7">IF-3 binds to the 30S ribosomal subunit and shifts the equilibrium between 70S ribosomes and their 50S and 30S subunits in favor of the free subunits, thus enhancing the availability of 30S subunits on which protein synthesis initiation begins.</text>
</comment>
<evidence type="ECO:0000259" key="10">
    <source>
        <dbReference type="Pfam" id="PF05198"/>
    </source>
</evidence>
<organism evidence="11 12">
    <name type="scientific">Marispirochaeta aestuarii</name>
    <dbReference type="NCBI Taxonomy" id="1963862"/>
    <lineage>
        <taxon>Bacteria</taxon>
        <taxon>Pseudomonadati</taxon>
        <taxon>Spirochaetota</taxon>
        <taxon>Spirochaetia</taxon>
        <taxon>Spirochaetales</taxon>
        <taxon>Spirochaetaceae</taxon>
        <taxon>Marispirochaeta</taxon>
    </lineage>
</organism>
<feature type="region of interest" description="Disordered" evidence="8">
    <location>
        <begin position="167"/>
        <end position="196"/>
    </location>
</feature>
<evidence type="ECO:0000256" key="7">
    <source>
        <dbReference type="RuleBase" id="RU000646"/>
    </source>
</evidence>
<keyword evidence="2 5" id="KW-0963">Cytoplasm</keyword>
<evidence type="ECO:0000313" key="11">
    <source>
        <dbReference type="EMBL" id="ORC34211.1"/>
    </source>
</evidence>
<keyword evidence="3 5" id="KW-0396">Initiation factor</keyword>
<feature type="compositionally biased region" description="Basic and acidic residues" evidence="8">
    <location>
        <begin position="179"/>
        <end position="196"/>
    </location>
</feature>
<gene>
    <name evidence="5" type="primary">infC</name>
    <name evidence="11" type="ORF">B4O97_12925</name>
</gene>
<dbReference type="AlphaFoldDB" id="A0A1Y1RW07"/>
<dbReference type="InterPro" id="IPR001288">
    <property type="entry name" value="Translation_initiation_fac_3"/>
</dbReference>
<reference evidence="11 12" key="1">
    <citation type="submission" date="2017-03" db="EMBL/GenBank/DDBJ databases">
        <title>Draft Genome sequence of Marispirochaeta sp. strain JC444.</title>
        <authorList>
            <person name="Shivani Y."/>
            <person name="Subhash Y."/>
            <person name="Sasikala C."/>
            <person name="Ramana C."/>
        </authorList>
    </citation>
    <scope>NUCLEOTIDE SEQUENCE [LARGE SCALE GENOMIC DNA]</scope>
    <source>
        <strain evidence="11 12">JC444</strain>
    </source>
</reference>
<dbReference type="NCBIfam" id="TIGR00168">
    <property type="entry name" value="infC"/>
    <property type="match status" value="1"/>
</dbReference>
<dbReference type="InterPro" id="IPR019813">
    <property type="entry name" value="Translation_initiation_fac3_CS"/>
</dbReference>
<dbReference type="GO" id="GO:0043022">
    <property type="term" value="F:ribosome binding"/>
    <property type="evidence" value="ECO:0007669"/>
    <property type="project" value="UniProtKB-ARBA"/>
</dbReference>